<comment type="caution">
    <text evidence="3">The sequence shown here is derived from an EMBL/GenBank/DDBJ whole genome shotgun (WGS) entry which is preliminary data.</text>
</comment>
<dbReference type="AlphaFoldDB" id="A0A929FC68"/>
<gene>
    <name evidence="3" type="ORF">IQ260_23850</name>
</gene>
<evidence type="ECO:0000259" key="2">
    <source>
        <dbReference type="Pfam" id="PF05430"/>
    </source>
</evidence>
<accession>A0A929FC68</accession>
<feature type="region of interest" description="Disordered" evidence="1">
    <location>
        <begin position="277"/>
        <end position="306"/>
    </location>
</feature>
<dbReference type="PANTHER" id="PTHR39963">
    <property type="entry name" value="SLL0983 PROTEIN"/>
    <property type="match status" value="1"/>
</dbReference>
<dbReference type="InterPro" id="IPR008471">
    <property type="entry name" value="MnmC-like_methylTransf"/>
</dbReference>
<evidence type="ECO:0000256" key="1">
    <source>
        <dbReference type="SAM" id="MobiDB-lite"/>
    </source>
</evidence>
<dbReference type="Gene3D" id="3.40.50.150">
    <property type="entry name" value="Vaccinia Virus protein VP39"/>
    <property type="match status" value="1"/>
</dbReference>
<sequence>MVHDGAQALSNGLTLEVTGDGSAKFYSEEFGEHFHCRHGAYTDAQRNYVDAANIPELAQAAQLSILDVCYGLGYNTAAALDTIWRVNPDCRVTIRALEINAAVPRDAIAHTLTAQFTNAPHWSPTTQDILKTLATDHHYQSPTADIQLLIGDARQTLQPLASKGYQADAILFDPFSPTRCPQLWTVEFFALTARCLAADGILATYSCAAAVRSAMTLAGLTLGSFPGAGRHWPCTIATKDQRPLPPLSPQEQEHLQTRAAIPYRDPTLRATAETIMAQRQQEQQQSNLEPTGAWRRRWLGGRGTLT</sequence>
<evidence type="ECO:0000313" key="4">
    <source>
        <dbReference type="Proteomes" id="UP000615026"/>
    </source>
</evidence>
<organism evidence="3 4">
    <name type="scientific">Leptolyngbya cf. ectocarpi LEGE 11479</name>
    <dbReference type="NCBI Taxonomy" id="1828722"/>
    <lineage>
        <taxon>Bacteria</taxon>
        <taxon>Bacillati</taxon>
        <taxon>Cyanobacteriota</taxon>
        <taxon>Cyanophyceae</taxon>
        <taxon>Leptolyngbyales</taxon>
        <taxon>Leptolyngbyaceae</taxon>
        <taxon>Leptolyngbya group</taxon>
        <taxon>Leptolyngbya</taxon>
    </lineage>
</organism>
<dbReference type="Pfam" id="PF05430">
    <property type="entry name" value="Methyltransf_30"/>
    <property type="match status" value="1"/>
</dbReference>
<dbReference type="PANTHER" id="PTHR39963:SF1">
    <property type="entry name" value="MNMC-LIKE METHYLTRANSFERASE DOMAIN-CONTAINING PROTEIN"/>
    <property type="match status" value="1"/>
</dbReference>
<protein>
    <recommendedName>
        <fullName evidence="2">MnmC-like methyltransferase domain-containing protein</fullName>
    </recommendedName>
</protein>
<feature type="domain" description="MnmC-like methyltransferase" evidence="2">
    <location>
        <begin position="126"/>
        <end position="239"/>
    </location>
</feature>
<dbReference type="Proteomes" id="UP000615026">
    <property type="component" value="Unassembled WGS sequence"/>
</dbReference>
<dbReference type="EMBL" id="JADEXP010000308">
    <property type="protein sequence ID" value="MBE9069684.1"/>
    <property type="molecule type" value="Genomic_DNA"/>
</dbReference>
<keyword evidence="4" id="KW-1185">Reference proteome</keyword>
<name>A0A929FC68_LEPEC</name>
<reference evidence="3" key="1">
    <citation type="submission" date="2020-10" db="EMBL/GenBank/DDBJ databases">
        <authorList>
            <person name="Castelo-Branco R."/>
            <person name="Eusebio N."/>
            <person name="Adriana R."/>
            <person name="Vieira A."/>
            <person name="Brugerolle De Fraissinette N."/>
            <person name="Rezende De Castro R."/>
            <person name="Schneider M.P."/>
            <person name="Vasconcelos V."/>
            <person name="Leao P.N."/>
        </authorList>
    </citation>
    <scope>NUCLEOTIDE SEQUENCE</scope>
    <source>
        <strain evidence="3">LEGE 11479</strain>
    </source>
</reference>
<evidence type="ECO:0000313" key="3">
    <source>
        <dbReference type="EMBL" id="MBE9069684.1"/>
    </source>
</evidence>
<dbReference type="GO" id="GO:0016645">
    <property type="term" value="F:oxidoreductase activity, acting on the CH-NH group of donors"/>
    <property type="evidence" value="ECO:0007669"/>
    <property type="project" value="InterPro"/>
</dbReference>
<dbReference type="RefSeq" id="WP_193995574.1">
    <property type="nucleotide sequence ID" value="NZ_JADEXP010000308.1"/>
</dbReference>
<proteinExistence type="predicted"/>
<dbReference type="InterPro" id="IPR029063">
    <property type="entry name" value="SAM-dependent_MTases_sf"/>
</dbReference>
<dbReference type="SUPFAM" id="SSF53335">
    <property type="entry name" value="S-adenosyl-L-methionine-dependent methyltransferases"/>
    <property type="match status" value="1"/>
</dbReference>